<feature type="domain" description="Polysaccharide pyruvyl transferase" evidence="1">
    <location>
        <begin position="14"/>
        <end position="320"/>
    </location>
</feature>
<evidence type="ECO:0000313" key="2">
    <source>
        <dbReference type="EMBL" id="QBO59681.1"/>
    </source>
</evidence>
<sequence>MKKYFLHSNGDAKNHGCEAIIRGTANILDLNELNADYISYDSPNELQYGLDKIIKIISCSRDLPKNKSIDYYFTRFIEKFSPDYYSRRVVGCTIRKIENHSIAIALGGDNYCYAQSYKYLAYINKSIKKKGMKSVLWGVSIEPDILKLPDVQNDMQRYDMIFARESITYDALIEAGITKNVFLSPDPAFALETIKLPLPDGFVENNTIGINVSPLIQSYEKGDNITLKNYFSLVQHIIDNTDFQIALIPHVVWSYNNDLETLNEIYQKFNTTGRVVVIGDHNCMELKGFIARCRMFIGARTHATIAAYSSMVPTLVVGYSVKARGIAKDIFGSHENYVIPVQSLQEETDLTNAFIWMQKNEPSIKMHLNSFIPDYKKKVWEAGKAVNQLT</sequence>
<dbReference type="Pfam" id="PF04230">
    <property type="entry name" value="PS_pyruv_trans"/>
    <property type="match status" value="1"/>
</dbReference>
<evidence type="ECO:0000313" key="3">
    <source>
        <dbReference type="Proteomes" id="UP000294419"/>
    </source>
</evidence>
<reference evidence="2 3" key="1">
    <citation type="submission" date="2019-03" db="EMBL/GenBank/DDBJ databases">
        <authorList>
            <person name="Kim H."/>
            <person name="Yu S.-M."/>
        </authorList>
    </citation>
    <scope>NUCLEOTIDE SEQUENCE [LARGE SCALE GENOMIC DNA]</scope>
    <source>
        <strain evidence="2 3">NBC122</strain>
    </source>
</reference>
<dbReference type="OrthoDB" id="1814359at2"/>
<dbReference type="InterPro" id="IPR007345">
    <property type="entry name" value="Polysacch_pyruvyl_Trfase"/>
</dbReference>
<keyword evidence="3" id="KW-1185">Reference proteome</keyword>
<dbReference type="RefSeq" id="WP_133440989.1">
    <property type="nucleotide sequence ID" value="NZ_CP037954.1"/>
</dbReference>
<dbReference type="AlphaFoldDB" id="A0A4P6ZIP2"/>
<name>A0A4P6ZIP2_9FLAO</name>
<proteinExistence type="predicted"/>
<evidence type="ECO:0000259" key="1">
    <source>
        <dbReference type="Pfam" id="PF04230"/>
    </source>
</evidence>
<dbReference type="PANTHER" id="PTHR36836:SF1">
    <property type="entry name" value="COLANIC ACID BIOSYNTHESIS PROTEIN WCAK"/>
    <property type="match status" value="1"/>
</dbReference>
<dbReference type="EMBL" id="CP037954">
    <property type="protein sequence ID" value="QBO59681.1"/>
    <property type="molecule type" value="Genomic_DNA"/>
</dbReference>
<dbReference type="KEGG" id="csal:NBC122_02881"/>
<accession>A0A4P6ZIP2</accession>
<dbReference type="Proteomes" id="UP000294419">
    <property type="component" value="Chromosome"/>
</dbReference>
<organism evidence="2 3">
    <name type="scientific">Chryseobacterium salivictor</name>
    <dbReference type="NCBI Taxonomy" id="2547600"/>
    <lineage>
        <taxon>Bacteria</taxon>
        <taxon>Pseudomonadati</taxon>
        <taxon>Bacteroidota</taxon>
        <taxon>Flavobacteriia</taxon>
        <taxon>Flavobacteriales</taxon>
        <taxon>Weeksellaceae</taxon>
        <taxon>Chryseobacterium group</taxon>
        <taxon>Chryseobacterium</taxon>
    </lineage>
</organism>
<protein>
    <recommendedName>
        <fullName evidence="1">Polysaccharide pyruvyl transferase domain-containing protein</fullName>
    </recommendedName>
</protein>
<gene>
    <name evidence="2" type="ORF">NBC122_02881</name>
</gene>
<dbReference type="PANTHER" id="PTHR36836">
    <property type="entry name" value="COLANIC ACID BIOSYNTHESIS PROTEIN WCAK"/>
    <property type="match status" value="1"/>
</dbReference>